<feature type="domain" description="C3H1-type" evidence="3">
    <location>
        <begin position="152"/>
        <end position="186"/>
    </location>
</feature>
<gene>
    <name evidence="4" type="ORF">PG994_004630</name>
</gene>
<keyword evidence="5" id="KW-1185">Reference proteome</keyword>
<evidence type="ECO:0000313" key="4">
    <source>
        <dbReference type="EMBL" id="KAK8073731.1"/>
    </source>
</evidence>
<feature type="compositionally biased region" description="Low complexity" evidence="2">
    <location>
        <begin position="63"/>
        <end position="82"/>
    </location>
</feature>
<evidence type="ECO:0000313" key="5">
    <source>
        <dbReference type="Proteomes" id="UP001480595"/>
    </source>
</evidence>
<keyword evidence="1" id="KW-0863">Zinc-finger</keyword>
<dbReference type="Proteomes" id="UP001480595">
    <property type="component" value="Unassembled WGS sequence"/>
</dbReference>
<keyword evidence="1" id="KW-0862">Zinc</keyword>
<feature type="compositionally biased region" description="Basic and acidic residues" evidence="2">
    <location>
        <begin position="200"/>
        <end position="209"/>
    </location>
</feature>
<dbReference type="EMBL" id="JAQQWL010000005">
    <property type="protein sequence ID" value="KAK8073731.1"/>
    <property type="molecule type" value="Genomic_DNA"/>
</dbReference>
<sequence length="209" mass="22209">MSWNGRHSNGGPSNNINSNATSPRSSSSDWRSGASPNNASAFVTNPTGTPIPTGAFAPPPPATTNTNNNYNSNNNYNINTASIGTPSVPSPPPSHHNYENYNSLDATIAVHAPQVHLNATQAQKLVCPWKSTFGRCGTNGCHFSHDTGPDLRQQPLICPYWLGAPGTGGSGCRKKDGECRYAHAHCEHGQRAPVPKPQPKRPDAGSEDF</sequence>
<reference evidence="4 5" key="1">
    <citation type="submission" date="2023-01" db="EMBL/GenBank/DDBJ databases">
        <title>Analysis of 21 Apiospora genomes using comparative genomics revels a genus with tremendous synthesis potential of carbohydrate active enzymes and secondary metabolites.</title>
        <authorList>
            <person name="Sorensen T."/>
        </authorList>
    </citation>
    <scope>NUCLEOTIDE SEQUENCE [LARGE SCALE GENOMIC DNA]</scope>
    <source>
        <strain evidence="4 5">CBS 135458</strain>
    </source>
</reference>
<proteinExistence type="predicted"/>
<protein>
    <recommendedName>
        <fullName evidence="3">C3H1-type domain-containing protein</fullName>
    </recommendedName>
</protein>
<accession>A0ABR1VTS4</accession>
<feature type="region of interest" description="Disordered" evidence="2">
    <location>
        <begin position="187"/>
        <end position="209"/>
    </location>
</feature>
<evidence type="ECO:0000256" key="1">
    <source>
        <dbReference type="PROSITE-ProRule" id="PRU00723"/>
    </source>
</evidence>
<feature type="compositionally biased region" description="Low complexity" evidence="2">
    <location>
        <begin position="9"/>
        <end position="36"/>
    </location>
</feature>
<evidence type="ECO:0000259" key="3">
    <source>
        <dbReference type="PROSITE" id="PS50103"/>
    </source>
</evidence>
<dbReference type="RefSeq" id="XP_066718206.1">
    <property type="nucleotide sequence ID" value="XM_066856039.1"/>
</dbReference>
<keyword evidence="1" id="KW-0479">Metal-binding</keyword>
<evidence type="ECO:0000256" key="2">
    <source>
        <dbReference type="SAM" id="MobiDB-lite"/>
    </source>
</evidence>
<dbReference type="PROSITE" id="PS50103">
    <property type="entry name" value="ZF_C3H1"/>
    <property type="match status" value="1"/>
</dbReference>
<comment type="caution">
    <text evidence="4">The sequence shown here is derived from an EMBL/GenBank/DDBJ whole genome shotgun (WGS) entry which is preliminary data.</text>
</comment>
<dbReference type="InterPro" id="IPR000571">
    <property type="entry name" value="Znf_CCCH"/>
</dbReference>
<feature type="zinc finger region" description="C3H1-type" evidence="1">
    <location>
        <begin position="152"/>
        <end position="186"/>
    </location>
</feature>
<dbReference type="GeneID" id="92089102"/>
<feature type="region of interest" description="Disordered" evidence="2">
    <location>
        <begin position="1"/>
        <end position="94"/>
    </location>
</feature>
<name>A0ABR1VTS4_9PEZI</name>
<organism evidence="4 5">
    <name type="scientific">Apiospora phragmitis</name>
    <dbReference type="NCBI Taxonomy" id="2905665"/>
    <lineage>
        <taxon>Eukaryota</taxon>
        <taxon>Fungi</taxon>
        <taxon>Dikarya</taxon>
        <taxon>Ascomycota</taxon>
        <taxon>Pezizomycotina</taxon>
        <taxon>Sordariomycetes</taxon>
        <taxon>Xylariomycetidae</taxon>
        <taxon>Amphisphaeriales</taxon>
        <taxon>Apiosporaceae</taxon>
        <taxon>Apiospora</taxon>
    </lineage>
</organism>
<feature type="compositionally biased region" description="Low complexity" evidence="2">
    <location>
        <begin position="46"/>
        <end position="56"/>
    </location>
</feature>